<dbReference type="UniPathway" id="UPA00056">
    <property type="reaction ID" value="UER00097"/>
</dbReference>
<feature type="binding site" evidence="5">
    <location>
        <position position="227"/>
    </location>
    <ligand>
        <name>isopentenyl diphosphate</name>
        <dbReference type="ChEBI" id="CHEBI:128769"/>
    </ligand>
</feature>
<dbReference type="EMBL" id="UHFX01000003">
    <property type="protein sequence ID" value="SUO03852.1"/>
    <property type="molecule type" value="Genomic_DNA"/>
</dbReference>
<dbReference type="GO" id="GO:0051539">
    <property type="term" value="F:4 iron, 4 sulfur cluster binding"/>
    <property type="evidence" value="ECO:0007669"/>
    <property type="project" value="UniProtKB-UniRule"/>
</dbReference>
<dbReference type="HAMAP" id="MF_00191">
    <property type="entry name" value="IspH"/>
    <property type="match status" value="1"/>
</dbReference>
<comment type="catalytic activity">
    <reaction evidence="5">
        <text>isopentenyl diphosphate + 2 oxidized [2Fe-2S]-[ferredoxin] + H2O = (2E)-4-hydroxy-3-methylbut-2-enyl diphosphate + 2 reduced [2Fe-2S]-[ferredoxin] + 2 H(+)</text>
        <dbReference type="Rhea" id="RHEA:24488"/>
        <dbReference type="Rhea" id="RHEA-COMP:10000"/>
        <dbReference type="Rhea" id="RHEA-COMP:10001"/>
        <dbReference type="ChEBI" id="CHEBI:15377"/>
        <dbReference type="ChEBI" id="CHEBI:15378"/>
        <dbReference type="ChEBI" id="CHEBI:33737"/>
        <dbReference type="ChEBI" id="CHEBI:33738"/>
        <dbReference type="ChEBI" id="CHEBI:128753"/>
        <dbReference type="ChEBI" id="CHEBI:128769"/>
        <dbReference type="EC" id="1.17.7.4"/>
    </reaction>
</comment>
<feature type="binding site" evidence="5">
    <location>
        <position position="84"/>
    </location>
    <ligand>
        <name>isopentenyl diphosphate</name>
        <dbReference type="ChEBI" id="CHEBI:128769"/>
    </ligand>
</feature>
<dbReference type="Gene3D" id="3.40.1010.20">
    <property type="entry name" value="4-hydroxy-3-methylbut-2-enyl diphosphate reductase, catalytic domain"/>
    <property type="match status" value="2"/>
</dbReference>
<keyword evidence="1 5" id="KW-0004">4Fe-4S</keyword>
<dbReference type="NCBIfam" id="TIGR00216">
    <property type="entry name" value="ispH_lytB"/>
    <property type="match status" value="1"/>
</dbReference>
<name>A0A380LM21_9FIRM</name>
<feature type="binding site" evidence="5">
    <location>
        <position position="229"/>
    </location>
    <ligand>
        <name>(2E)-4-hydroxy-3-methylbut-2-enyl diphosphate</name>
        <dbReference type="ChEBI" id="CHEBI:128753"/>
    </ligand>
</feature>
<evidence type="ECO:0000256" key="1">
    <source>
        <dbReference type="ARBA" id="ARBA00022485"/>
    </source>
</evidence>
<organism evidence="6 7">
    <name type="scientific">Faecalicoccus pleomorphus</name>
    <dbReference type="NCBI Taxonomy" id="1323"/>
    <lineage>
        <taxon>Bacteria</taxon>
        <taxon>Bacillati</taxon>
        <taxon>Bacillota</taxon>
        <taxon>Erysipelotrichia</taxon>
        <taxon>Erysipelotrichales</taxon>
        <taxon>Erysipelotrichaceae</taxon>
        <taxon>Faecalicoccus</taxon>
    </lineage>
</organism>
<evidence type="ECO:0000313" key="7">
    <source>
        <dbReference type="Proteomes" id="UP000255523"/>
    </source>
</evidence>
<feature type="binding site" evidence="5">
    <location>
        <position position="170"/>
    </location>
    <ligand>
        <name>(2E)-4-hydroxy-3-methylbut-2-enyl diphosphate</name>
        <dbReference type="ChEBI" id="CHEBI:128753"/>
    </ligand>
</feature>
<feature type="binding site" evidence="5">
    <location>
        <position position="272"/>
    </location>
    <ligand>
        <name>isopentenyl diphosphate</name>
        <dbReference type="ChEBI" id="CHEBI:128769"/>
    </ligand>
</feature>
<evidence type="ECO:0000256" key="5">
    <source>
        <dbReference type="HAMAP-Rule" id="MF_00191"/>
    </source>
</evidence>
<keyword evidence="5" id="KW-0414">Isoprene biosynthesis</keyword>
<dbReference type="AlphaFoldDB" id="A0A380LM21"/>
<sequence>MKYKVTKVKPQGYCGGVLKAIQTAKECRKQNPDMPITILGNLVHNSYVKKALQLYDLKTIEDPSKTRWELLDQILEGIVIFTAHGVSSKVVQKAKEKGLQIVDASCPFVLQTQSIVKDKLEQGYTVFYIGKKGHPEAEAIYLTSDNVILIETENDIPINIQTPIFVTNQTTMSVLEINTLFQAIRKVYPNAQIHDEICNATRVRQQAILDLKDSDVDTLIVVGDPTSNNTQKLAAIGKTAGIQTVLQVQDLQQLDTTSIKKSKHIAITSGASTPTYLMEQIYSYLCQYPCQKEDIDLHKILD</sequence>
<dbReference type="OrthoDB" id="9777362at2"/>
<comment type="similarity">
    <text evidence="5">Belongs to the IspH family.</text>
</comment>
<feature type="binding site" evidence="5">
    <location>
        <position position="229"/>
    </location>
    <ligand>
        <name>isopentenyl diphosphate</name>
        <dbReference type="ChEBI" id="CHEBI:128769"/>
    </ligand>
</feature>
<proteinExistence type="inferred from homology"/>
<feature type="binding site" evidence="5">
    <location>
        <position position="227"/>
    </location>
    <ligand>
        <name>dimethylallyl diphosphate</name>
        <dbReference type="ChEBI" id="CHEBI:57623"/>
    </ligand>
</feature>
<reference evidence="6 7" key="1">
    <citation type="submission" date="2018-06" db="EMBL/GenBank/DDBJ databases">
        <authorList>
            <consortium name="Pathogen Informatics"/>
            <person name="Doyle S."/>
        </authorList>
    </citation>
    <scope>NUCLEOTIDE SEQUENCE [LARGE SCALE GENOMIC DNA]</scope>
    <source>
        <strain evidence="6 7">NCTC11087</strain>
    </source>
</reference>
<feature type="binding site" evidence="5">
    <location>
        <position position="44"/>
    </location>
    <ligand>
        <name>(2E)-4-hydroxy-3-methylbut-2-enyl diphosphate</name>
        <dbReference type="ChEBI" id="CHEBI:128753"/>
    </ligand>
</feature>
<feature type="binding site" evidence="5">
    <location>
        <position position="84"/>
    </location>
    <ligand>
        <name>(2E)-4-hydroxy-3-methylbut-2-enyl diphosphate</name>
        <dbReference type="ChEBI" id="CHEBI:128753"/>
    </ligand>
</feature>
<comment type="cofactor">
    <cofactor evidence="5">
        <name>[4Fe-4S] cluster</name>
        <dbReference type="ChEBI" id="CHEBI:49883"/>
    </cofactor>
    <text evidence="5">Binds 1 [4Fe-4S] cluster per subunit.</text>
</comment>
<feature type="active site" description="Proton donor" evidence="5">
    <location>
        <position position="136"/>
    </location>
</feature>
<dbReference type="Pfam" id="PF02401">
    <property type="entry name" value="LYTB"/>
    <property type="match status" value="1"/>
</dbReference>
<feature type="binding site" evidence="5">
    <location>
        <position position="229"/>
    </location>
    <ligand>
        <name>dimethylallyl diphosphate</name>
        <dbReference type="ChEBI" id="CHEBI:57623"/>
    </ligand>
</feature>
<dbReference type="RefSeq" id="WP_022789883.1">
    <property type="nucleotide sequence ID" value="NZ_CAUWMU010000008.1"/>
</dbReference>
<feature type="binding site" evidence="5">
    <location>
        <position position="134"/>
    </location>
    <ligand>
        <name>(2E)-4-hydroxy-3-methylbut-2-enyl diphosphate</name>
        <dbReference type="ChEBI" id="CHEBI:128753"/>
    </ligand>
</feature>
<keyword evidence="7" id="KW-1185">Reference proteome</keyword>
<dbReference type="EC" id="1.17.7.4" evidence="5"/>
<keyword evidence="3 5" id="KW-0408">Iron</keyword>
<dbReference type="PANTHER" id="PTHR30426">
    <property type="entry name" value="4-HYDROXY-3-METHYLBUT-2-ENYL DIPHOSPHATE REDUCTASE"/>
    <property type="match status" value="1"/>
</dbReference>
<dbReference type="PANTHER" id="PTHR30426:SF0">
    <property type="entry name" value="4-HYDROXY-3-METHYLBUT-2-ENYL DIPHOSPHATE REDUCTASE"/>
    <property type="match status" value="1"/>
</dbReference>
<evidence type="ECO:0000256" key="2">
    <source>
        <dbReference type="ARBA" id="ARBA00022723"/>
    </source>
</evidence>
<protein>
    <recommendedName>
        <fullName evidence="5">4-hydroxy-3-methylbut-2-enyl diphosphate reductase</fullName>
        <shortName evidence="5">HMBPP reductase</shortName>
        <ecNumber evidence="5">1.17.7.4</ecNumber>
    </recommendedName>
</protein>
<evidence type="ECO:0000256" key="4">
    <source>
        <dbReference type="ARBA" id="ARBA00023014"/>
    </source>
</evidence>
<dbReference type="GO" id="GO:0046872">
    <property type="term" value="F:metal ion binding"/>
    <property type="evidence" value="ECO:0007669"/>
    <property type="project" value="UniProtKB-KW"/>
</dbReference>
<feature type="binding site" evidence="5">
    <location>
        <position position="198"/>
    </location>
    <ligand>
        <name>[4Fe-4S] cluster</name>
        <dbReference type="ChEBI" id="CHEBI:49883"/>
    </ligand>
</feature>
<feature type="binding site" evidence="5">
    <location>
        <position position="134"/>
    </location>
    <ligand>
        <name>dimethylallyl diphosphate</name>
        <dbReference type="ChEBI" id="CHEBI:57623"/>
    </ligand>
</feature>
<dbReference type="GeneID" id="77461708"/>
<keyword evidence="4 5" id="KW-0411">Iron-sulfur</keyword>
<gene>
    <name evidence="5 6" type="primary">ispH</name>
    <name evidence="6" type="ORF">NCTC11087_00730</name>
</gene>
<feature type="binding site" evidence="5">
    <location>
        <position position="272"/>
    </location>
    <ligand>
        <name>dimethylallyl diphosphate</name>
        <dbReference type="ChEBI" id="CHEBI:57623"/>
    </ligand>
</feature>
<keyword evidence="2 5" id="KW-0479">Metal-binding</keyword>
<dbReference type="CDD" id="cd13944">
    <property type="entry name" value="lytB_ispH"/>
    <property type="match status" value="1"/>
</dbReference>
<comment type="catalytic activity">
    <reaction evidence="5">
        <text>dimethylallyl diphosphate + 2 oxidized [2Fe-2S]-[ferredoxin] + H2O = (2E)-4-hydroxy-3-methylbut-2-enyl diphosphate + 2 reduced [2Fe-2S]-[ferredoxin] + 2 H(+)</text>
        <dbReference type="Rhea" id="RHEA:24825"/>
        <dbReference type="Rhea" id="RHEA-COMP:10000"/>
        <dbReference type="Rhea" id="RHEA-COMP:10001"/>
        <dbReference type="ChEBI" id="CHEBI:15377"/>
        <dbReference type="ChEBI" id="CHEBI:15378"/>
        <dbReference type="ChEBI" id="CHEBI:33737"/>
        <dbReference type="ChEBI" id="CHEBI:33738"/>
        <dbReference type="ChEBI" id="CHEBI:57623"/>
        <dbReference type="ChEBI" id="CHEBI:128753"/>
        <dbReference type="EC" id="1.17.7.4"/>
    </reaction>
</comment>
<feature type="binding site" evidence="5">
    <location>
        <position position="44"/>
    </location>
    <ligand>
        <name>isopentenyl diphosphate</name>
        <dbReference type="ChEBI" id="CHEBI:128769"/>
    </ligand>
</feature>
<accession>A0A380LM21</accession>
<dbReference type="GO" id="GO:0050992">
    <property type="term" value="P:dimethylallyl diphosphate biosynthetic process"/>
    <property type="evidence" value="ECO:0007669"/>
    <property type="project" value="UniProtKB-UniRule"/>
</dbReference>
<comment type="pathway">
    <text evidence="5">Isoprenoid biosynthesis; dimethylallyl diphosphate biosynthesis; dimethylallyl diphosphate from (2E)-4-hydroxy-3-methylbutenyl diphosphate: step 1/1.</text>
</comment>
<feature type="binding site" evidence="5">
    <location>
        <position position="227"/>
    </location>
    <ligand>
        <name>(2E)-4-hydroxy-3-methylbut-2-enyl diphosphate</name>
        <dbReference type="ChEBI" id="CHEBI:128753"/>
    </ligand>
</feature>
<evidence type="ECO:0000256" key="3">
    <source>
        <dbReference type="ARBA" id="ARBA00023004"/>
    </source>
</evidence>
<dbReference type="Gene3D" id="3.40.50.11270">
    <property type="match status" value="1"/>
</dbReference>
<feature type="binding site" evidence="5">
    <location>
        <position position="106"/>
    </location>
    <ligand>
        <name>[4Fe-4S] cluster</name>
        <dbReference type="ChEBI" id="CHEBI:49883"/>
    </ligand>
</feature>
<dbReference type="GO" id="GO:0051745">
    <property type="term" value="F:4-hydroxy-3-methylbut-2-enyl diphosphate reductase activity"/>
    <property type="evidence" value="ECO:0007669"/>
    <property type="project" value="UniProtKB-UniRule"/>
</dbReference>
<dbReference type="InterPro" id="IPR003451">
    <property type="entry name" value="LytB/IspH"/>
</dbReference>
<feature type="binding site" evidence="5">
    <location>
        <position position="14"/>
    </location>
    <ligand>
        <name>[4Fe-4S] cluster</name>
        <dbReference type="ChEBI" id="CHEBI:49883"/>
    </ligand>
</feature>
<evidence type="ECO:0000313" key="6">
    <source>
        <dbReference type="EMBL" id="SUO03852.1"/>
    </source>
</evidence>
<dbReference type="GO" id="GO:0016114">
    <property type="term" value="P:terpenoid biosynthetic process"/>
    <property type="evidence" value="ECO:0007669"/>
    <property type="project" value="UniProtKB-UniRule"/>
</dbReference>
<feature type="binding site" evidence="5">
    <location>
        <position position="272"/>
    </location>
    <ligand>
        <name>(2E)-4-hydroxy-3-methylbut-2-enyl diphosphate</name>
        <dbReference type="ChEBI" id="CHEBI:128753"/>
    </ligand>
</feature>
<feature type="binding site" evidence="5">
    <location>
        <position position="134"/>
    </location>
    <ligand>
        <name>isopentenyl diphosphate</name>
        <dbReference type="ChEBI" id="CHEBI:128769"/>
    </ligand>
</feature>
<dbReference type="Proteomes" id="UP000255523">
    <property type="component" value="Unassembled WGS sequence"/>
</dbReference>
<feature type="binding site" evidence="5">
    <location>
        <position position="84"/>
    </location>
    <ligand>
        <name>dimethylallyl diphosphate</name>
        <dbReference type="ChEBI" id="CHEBI:57623"/>
    </ligand>
</feature>
<dbReference type="UniPathway" id="UPA00059">
    <property type="reaction ID" value="UER00105"/>
</dbReference>
<comment type="pathway">
    <text evidence="5">Isoprenoid biosynthesis; isopentenyl diphosphate biosynthesis via DXP pathway; isopentenyl diphosphate from 1-deoxy-D-xylulose 5-phosphate: step 6/6.</text>
</comment>
<comment type="function">
    <text evidence="5">Catalyzes the conversion of 1-hydroxy-2-methyl-2-(E)-butenyl 4-diphosphate (HMBPP) into a mixture of isopentenyl diphosphate (IPP) and dimethylallyl diphosphate (DMAPP). Acts in the terminal step of the DOXP/MEP pathway for isoprenoid precursor biosynthesis.</text>
</comment>
<feature type="binding site" evidence="5">
    <location>
        <position position="44"/>
    </location>
    <ligand>
        <name>dimethylallyl diphosphate</name>
        <dbReference type="ChEBI" id="CHEBI:57623"/>
    </ligand>
</feature>
<comment type="caution">
    <text evidence="5">Lacks conserved residue(s) required for the propagation of feature annotation.</text>
</comment>
<dbReference type="GO" id="GO:0019288">
    <property type="term" value="P:isopentenyl diphosphate biosynthetic process, methylerythritol 4-phosphate pathway"/>
    <property type="evidence" value="ECO:0007669"/>
    <property type="project" value="UniProtKB-UniRule"/>
</dbReference>
<keyword evidence="5 6" id="KW-0560">Oxidoreductase</keyword>